<proteinExistence type="predicted"/>
<dbReference type="Gene3D" id="2.60.120.10">
    <property type="entry name" value="Jelly Rolls"/>
    <property type="match status" value="1"/>
</dbReference>
<keyword evidence="1" id="KW-0805">Transcription regulation</keyword>
<dbReference type="PROSITE" id="PS01124">
    <property type="entry name" value="HTH_ARAC_FAMILY_2"/>
    <property type="match status" value="1"/>
</dbReference>
<dbReference type="Gene3D" id="1.10.10.60">
    <property type="entry name" value="Homeodomain-like"/>
    <property type="match status" value="1"/>
</dbReference>
<evidence type="ECO:0000313" key="7">
    <source>
        <dbReference type="Proteomes" id="UP001595844"/>
    </source>
</evidence>
<name>A0ABV8VLB6_9NOCA</name>
<keyword evidence="3" id="KW-0804">Transcription</keyword>
<dbReference type="PANTHER" id="PTHR11019">
    <property type="entry name" value="HTH-TYPE TRANSCRIPTIONAL REGULATOR NIMR"/>
    <property type="match status" value="1"/>
</dbReference>
<keyword evidence="7" id="KW-1185">Reference proteome</keyword>
<protein>
    <submittedName>
        <fullName evidence="6">Helix-turn-helix domain-containing protein</fullName>
    </submittedName>
</protein>
<gene>
    <name evidence="6" type="ORF">ACFO5K_15315</name>
</gene>
<evidence type="ECO:0000256" key="1">
    <source>
        <dbReference type="ARBA" id="ARBA00023015"/>
    </source>
</evidence>
<evidence type="ECO:0000256" key="4">
    <source>
        <dbReference type="SAM" id="MobiDB-lite"/>
    </source>
</evidence>
<dbReference type="Pfam" id="PF02311">
    <property type="entry name" value="AraC_binding"/>
    <property type="match status" value="1"/>
</dbReference>
<dbReference type="PANTHER" id="PTHR11019:SF199">
    <property type="entry name" value="HTH-TYPE TRANSCRIPTIONAL REGULATOR NIMR"/>
    <property type="match status" value="1"/>
</dbReference>
<dbReference type="EMBL" id="JBHSDL010000014">
    <property type="protein sequence ID" value="MFC4375470.1"/>
    <property type="molecule type" value="Genomic_DNA"/>
</dbReference>
<evidence type="ECO:0000256" key="2">
    <source>
        <dbReference type="ARBA" id="ARBA00023125"/>
    </source>
</evidence>
<dbReference type="InterPro" id="IPR018060">
    <property type="entry name" value="HTH_AraC"/>
</dbReference>
<dbReference type="RefSeq" id="WP_378562228.1">
    <property type="nucleotide sequence ID" value="NZ_JBHSDL010000014.1"/>
</dbReference>
<feature type="domain" description="HTH araC/xylS-type" evidence="5">
    <location>
        <begin position="150"/>
        <end position="247"/>
    </location>
</feature>
<dbReference type="InterPro" id="IPR014710">
    <property type="entry name" value="RmlC-like_jellyroll"/>
</dbReference>
<dbReference type="SUPFAM" id="SSF46689">
    <property type="entry name" value="Homeodomain-like"/>
    <property type="match status" value="2"/>
</dbReference>
<evidence type="ECO:0000259" key="5">
    <source>
        <dbReference type="PROSITE" id="PS01124"/>
    </source>
</evidence>
<keyword evidence="2" id="KW-0238">DNA-binding</keyword>
<comment type="caution">
    <text evidence="6">The sequence shown here is derived from an EMBL/GenBank/DDBJ whole genome shotgun (WGS) entry which is preliminary data.</text>
</comment>
<reference evidence="7" key="1">
    <citation type="journal article" date="2019" name="Int. J. Syst. Evol. Microbiol.">
        <title>The Global Catalogue of Microorganisms (GCM) 10K type strain sequencing project: providing services to taxonomists for standard genome sequencing and annotation.</title>
        <authorList>
            <consortium name="The Broad Institute Genomics Platform"/>
            <consortium name="The Broad Institute Genome Sequencing Center for Infectious Disease"/>
            <person name="Wu L."/>
            <person name="Ma J."/>
        </authorList>
    </citation>
    <scope>NUCLEOTIDE SEQUENCE [LARGE SCALE GENOMIC DNA]</scope>
    <source>
        <strain evidence="7">IBRC-M 10490</strain>
    </source>
</reference>
<evidence type="ECO:0000313" key="6">
    <source>
        <dbReference type="EMBL" id="MFC4375470.1"/>
    </source>
</evidence>
<dbReference type="InterPro" id="IPR009057">
    <property type="entry name" value="Homeodomain-like_sf"/>
</dbReference>
<dbReference type="Pfam" id="PF12833">
    <property type="entry name" value="HTH_18"/>
    <property type="match status" value="1"/>
</dbReference>
<feature type="compositionally biased region" description="Basic and acidic residues" evidence="4">
    <location>
        <begin position="13"/>
        <end position="27"/>
    </location>
</feature>
<evidence type="ECO:0000256" key="3">
    <source>
        <dbReference type="ARBA" id="ARBA00023163"/>
    </source>
</evidence>
<dbReference type="InterPro" id="IPR011051">
    <property type="entry name" value="RmlC_Cupin_sf"/>
</dbReference>
<dbReference type="Proteomes" id="UP001595844">
    <property type="component" value="Unassembled WGS sequence"/>
</dbReference>
<dbReference type="CDD" id="cd06124">
    <property type="entry name" value="cupin_NimR-like_N"/>
    <property type="match status" value="1"/>
</dbReference>
<dbReference type="InterPro" id="IPR003313">
    <property type="entry name" value="AraC-bd"/>
</dbReference>
<organism evidence="6 7">
    <name type="scientific">Nocardia halotolerans</name>
    <dbReference type="NCBI Taxonomy" id="1755878"/>
    <lineage>
        <taxon>Bacteria</taxon>
        <taxon>Bacillati</taxon>
        <taxon>Actinomycetota</taxon>
        <taxon>Actinomycetes</taxon>
        <taxon>Mycobacteriales</taxon>
        <taxon>Nocardiaceae</taxon>
        <taxon>Nocardia</taxon>
    </lineage>
</organism>
<feature type="region of interest" description="Disordered" evidence="4">
    <location>
        <begin position="1"/>
        <end position="27"/>
    </location>
</feature>
<sequence length="248" mass="26810">MSEIRPVAVAPTETRHLSPGDEVTPHRHDDHQLLYASSGVLEVMVPDGTWFTPSVRAVWVPGGTVHHWQVRGATTVHMVGIPAATPPPVEHVPSLVLVRPLFRELTIACSANGPATTPAARRLLRVLVDQLEPSPGAATMLPTLRDTRLRNVQAILEADMTTSPGLAVLGRQVGASERTLSRLFHNEVGMGFPVWRNQLRLHLATRLLAEGKSVTRTAGACGYSSASAFVTTFRQTFGQTPGSLYRPA</sequence>
<dbReference type="SMART" id="SM00342">
    <property type="entry name" value="HTH_ARAC"/>
    <property type="match status" value="1"/>
</dbReference>
<accession>A0ABV8VLB6</accession>
<dbReference type="SUPFAM" id="SSF51182">
    <property type="entry name" value="RmlC-like cupins"/>
    <property type="match status" value="1"/>
</dbReference>